<dbReference type="Proteomes" id="UP001314262">
    <property type="component" value="Unassembled WGS sequence"/>
</dbReference>
<feature type="domain" description="DNA primase/polymerase bifunctional N-terminal" evidence="2">
    <location>
        <begin position="9"/>
        <end position="170"/>
    </location>
</feature>
<accession>A0ABM9MUJ5</accession>
<dbReference type="SMART" id="SM00943">
    <property type="entry name" value="Prim-Pol"/>
    <property type="match status" value="1"/>
</dbReference>
<evidence type="ECO:0000259" key="2">
    <source>
        <dbReference type="SMART" id="SM00943"/>
    </source>
</evidence>
<dbReference type="InterPro" id="IPR014820">
    <property type="entry name" value="PriCT_1"/>
</dbReference>
<proteinExistence type="predicted"/>
<keyword evidence="4" id="KW-1185">Reference proteome</keyword>
<comment type="caution">
    <text evidence="3">The sequence shown here is derived from an EMBL/GenBank/DDBJ whole genome shotgun (WGS) entry which is preliminary data.</text>
</comment>
<evidence type="ECO:0000259" key="1">
    <source>
        <dbReference type="SMART" id="SM00942"/>
    </source>
</evidence>
<evidence type="ECO:0008006" key="5">
    <source>
        <dbReference type="Google" id="ProtNLM"/>
    </source>
</evidence>
<sequence>MNDNTVKVIKSYMNIGAYVYMALPNTKYNAEEGGYKNSFNHWAELAEWLAKNPQYKGGNVGIDLDRSTLVVVDVDQHGKDGLHSLKDFLQSRAVDPATISATYLEKTAGGGWHVFYKCEGQDSKKRIISAMDGLDVLNSGGVIVAPSVIDGNEYKATTELETLQAKPQWVDELGQDKTDSKKTNNQRHARYSVAERWGMIANGFETGQRNDQATSLIGWLLSYAIHPRTALEVAKIANNQSLQPLDSNELEKVYTSVLKREIAKAKRKREALHG</sequence>
<reference evidence="3 4" key="1">
    <citation type="submission" date="2023-10" db="EMBL/GenBank/DDBJ databases">
        <authorList>
            <person name="Botero Cardona J."/>
        </authorList>
    </citation>
    <scope>NUCLEOTIDE SEQUENCE [LARGE SCALE GENOMIC DNA]</scope>
    <source>
        <strain evidence="3 4">R-53137</strain>
    </source>
</reference>
<organism evidence="3 4">
    <name type="scientific">Fructobacillus tropaeoli</name>
    <dbReference type="NCBI Taxonomy" id="709323"/>
    <lineage>
        <taxon>Bacteria</taxon>
        <taxon>Bacillati</taxon>
        <taxon>Bacillota</taxon>
        <taxon>Bacilli</taxon>
        <taxon>Lactobacillales</taxon>
        <taxon>Lactobacillaceae</taxon>
        <taxon>Fructobacillus</taxon>
    </lineage>
</organism>
<evidence type="ECO:0000313" key="3">
    <source>
        <dbReference type="EMBL" id="CAK1241031.1"/>
    </source>
</evidence>
<dbReference type="CDD" id="cd04859">
    <property type="entry name" value="Prim_Pol"/>
    <property type="match status" value="1"/>
</dbReference>
<protein>
    <recommendedName>
        <fullName evidence="5">Prophage Lp3 protein 7</fullName>
    </recommendedName>
</protein>
<dbReference type="EMBL" id="CAUZLT010000003">
    <property type="protein sequence ID" value="CAK1241031.1"/>
    <property type="molecule type" value="Genomic_DNA"/>
</dbReference>
<dbReference type="RefSeq" id="WP_338349077.1">
    <property type="nucleotide sequence ID" value="NZ_CAUZLT010000003.1"/>
</dbReference>
<feature type="domain" description="Primase C-terminal 1" evidence="1">
    <location>
        <begin position="199"/>
        <end position="263"/>
    </location>
</feature>
<gene>
    <name evidence="3" type="ORF">R53137_KAKDMLNK_00816</name>
</gene>
<evidence type="ECO:0000313" key="4">
    <source>
        <dbReference type="Proteomes" id="UP001314262"/>
    </source>
</evidence>
<dbReference type="SUPFAM" id="SSF56747">
    <property type="entry name" value="Prim-pol domain"/>
    <property type="match status" value="1"/>
</dbReference>
<name>A0ABM9MUJ5_9LACO</name>
<dbReference type="InterPro" id="IPR015330">
    <property type="entry name" value="DNA_primase/pol_bifunc_N"/>
</dbReference>
<dbReference type="Pfam" id="PF08708">
    <property type="entry name" value="PriCT_1"/>
    <property type="match status" value="1"/>
</dbReference>
<dbReference type="SMART" id="SM00942">
    <property type="entry name" value="PriCT_1"/>
    <property type="match status" value="1"/>
</dbReference>
<dbReference type="Pfam" id="PF09250">
    <property type="entry name" value="Prim-Pol"/>
    <property type="match status" value="1"/>
</dbReference>